<dbReference type="RefSeq" id="WP_103585693.1">
    <property type="nucleotide sequence ID" value="NZ_JACLZK010000001.1"/>
</dbReference>
<accession>A0A842J237</accession>
<proteinExistence type="predicted"/>
<keyword evidence="2" id="KW-1185">Reference proteome</keyword>
<reference evidence="1 2" key="1">
    <citation type="submission" date="2020-08" db="EMBL/GenBank/DDBJ databases">
        <title>Complete genome and description of Campylobacter massiliensis Marseille-Q3452 sp. nov.</title>
        <authorList>
            <person name="Antezack A."/>
        </authorList>
    </citation>
    <scope>NUCLEOTIDE SEQUENCE [LARGE SCALE GENOMIC DNA]</scope>
    <source>
        <strain evidence="1 2">Marseille-Q3452</strain>
    </source>
</reference>
<evidence type="ECO:0000313" key="2">
    <source>
        <dbReference type="Proteomes" id="UP000552683"/>
    </source>
</evidence>
<dbReference type="Proteomes" id="UP000552683">
    <property type="component" value="Unassembled WGS sequence"/>
</dbReference>
<evidence type="ECO:0000313" key="1">
    <source>
        <dbReference type="EMBL" id="MBC2881826.1"/>
    </source>
</evidence>
<protein>
    <submittedName>
        <fullName evidence="1">Uncharacterized protein</fullName>
    </submittedName>
</protein>
<organism evidence="1 2">
    <name type="scientific">Campylobacter massiliensis</name>
    <dbReference type="NCBI Taxonomy" id="2762557"/>
    <lineage>
        <taxon>Bacteria</taxon>
        <taxon>Pseudomonadati</taxon>
        <taxon>Campylobacterota</taxon>
        <taxon>Epsilonproteobacteria</taxon>
        <taxon>Campylobacterales</taxon>
        <taxon>Campylobacteraceae</taxon>
        <taxon>Campylobacter</taxon>
    </lineage>
</organism>
<name>A0A842J237_9BACT</name>
<dbReference type="EMBL" id="JACLZK010000001">
    <property type="protein sequence ID" value="MBC2881826.1"/>
    <property type="molecule type" value="Genomic_DNA"/>
</dbReference>
<comment type="caution">
    <text evidence="1">The sequence shown here is derived from an EMBL/GenBank/DDBJ whole genome shotgun (WGS) entry which is preliminary data.</text>
</comment>
<gene>
    <name evidence="1" type="ORF">H7R39_00775</name>
</gene>
<sequence>MAQSHVISALIEKHSELQGEIRYYQDLLQELKTNLDTITKSIRVFDPSFDTKQIKIKLHRKNYFGHGRLMRNVIEIVKNNSKVTPQQVVDKIKEQHDAININYIKTTVYGVMYKLVDRRIFKLEVVNGVKLYSINND</sequence>
<dbReference type="AlphaFoldDB" id="A0A842J237"/>